<evidence type="ECO:0000256" key="22">
    <source>
        <dbReference type="SAM" id="Phobius"/>
    </source>
</evidence>
<evidence type="ECO:0000256" key="16">
    <source>
        <dbReference type="ARBA" id="ARBA00038053"/>
    </source>
</evidence>
<feature type="transmembrane region" description="Helical" evidence="22">
    <location>
        <begin position="12"/>
        <end position="34"/>
    </location>
</feature>
<keyword evidence="13" id="KW-0961">Cell wall biogenesis/degradation</keyword>
<evidence type="ECO:0000256" key="4">
    <source>
        <dbReference type="ARBA" id="ARBA00022618"/>
    </source>
</evidence>
<dbReference type="GO" id="GO:0032153">
    <property type="term" value="C:cell division site"/>
    <property type="evidence" value="ECO:0007669"/>
    <property type="project" value="TreeGrafter"/>
</dbReference>
<keyword evidence="5" id="KW-0328">Glycosyltransferase</keyword>
<evidence type="ECO:0000256" key="20">
    <source>
        <dbReference type="ARBA" id="ARBA00049902"/>
    </source>
</evidence>
<dbReference type="GO" id="GO:0051301">
    <property type="term" value="P:cell division"/>
    <property type="evidence" value="ECO:0007669"/>
    <property type="project" value="UniProtKB-KW"/>
</dbReference>
<dbReference type="RefSeq" id="WP_072972732.1">
    <property type="nucleotide sequence ID" value="NZ_FQTY01000001.1"/>
</dbReference>
<evidence type="ECO:0000256" key="8">
    <source>
        <dbReference type="ARBA" id="ARBA00022960"/>
    </source>
</evidence>
<dbReference type="AlphaFoldDB" id="A0A1M4SV70"/>
<gene>
    <name evidence="23" type="ORF">SAMN02745784_00503</name>
</gene>
<dbReference type="InterPro" id="IPR001182">
    <property type="entry name" value="FtsW/RodA"/>
</dbReference>
<comment type="function">
    <text evidence="21">Peptidoglycan polymerase that is essential for cell division.</text>
</comment>
<comment type="subcellular location">
    <subcellularLocation>
        <location evidence="1">Cell membrane</location>
        <topology evidence="1">Multi-pass membrane protein</topology>
    </subcellularLocation>
</comment>
<evidence type="ECO:0000256" key="11">
    <source>
        <dbReference type="ARBA" id="ARBA00023136"/>
    </source>
</evidence>
<dbReference type="InterPro" id="IPR013437">
    <property type="entry name" value="FtsW"/>
</dbReference>
<keyword evidence="7 22" id="KW-0812">Transmembrane</keyword>
<dbReference type="EMBL" id="FQTY01000001">
    <property type="protein sequence ID" value="SHE35877.1"/>
    <property type="molecule type" value="Genomic_DNA"/>
</dbReference>
<dbReference type="GO" id="GO:0005886">
    <property type="term" value="C:plasma membrane"/>
    <property type="evidence" value="ECO:0007669"/>
    <property type="project" value="UniProtKB-SubCell"/>
</dbReference>
<dbReference type="EC" id="2.4.99.28" evidence="19"/>
<evidence type="ECO:0000256" key="17">
    <source>
        <dbReference type="ARBA" id="ARBA00041185"/>
    </source>
</evidence>
<keyword evidence="6" id="KW-0808">Transferase</keyword>
<dbReference type="GO" id="GO:0071555">
    <property type="term" value="P:cell wall organization"/>
    <property type="evidence" value="ECO:0007669"/>
    <property type="project" value="UniProtKB-KW"/>
</dbReference>
<evidence type="ECO:0000256" key="7">
    <source>
        <dbReference type="ARBA" id="ARBA00022692"/>
    </source>
</evidence>
<feature type="transmembrane region" description="Helical" evidence="22">
    <location>
        <begin position="54"/>
        <end position="72"/>
    </location>
</feature>
<dbReference type="PANTHER" id="PTHR30474:SF2">
    <property type="entry name" value="PEPTIDOGLYCAN GLYCOSYLTRANSFERASE FTSW-RELATED"/>
    <property type="match status" value="1"/>
</dbReference>
<name>A0A1M4SV70_9FIRM</name>
<organism evidence="23 24">
    <name type="scientific">Tissierella praeacuta DSM 18095</name>
    <dbReference type="NCBI Taxonomy" id="1123404"/>
    <lineage>
        <taxon>Bacteria</taxon>
        <taxon>Bacillati</taxon>
        <taxon>Bacillota</taxon>
        <taxon>Tissierellia</taxon>
        <taxon>Tissierellales</taxon>
        <taxon>Tissierellaceae</taxon>
        <taxon>Tissierella</taxon>
    </lineage>
</organism>
<evidence type="ECO:0000313" key="24">
    <source>
        <dbReference type="Proteomes" id="UP000184114"/>
    </source>
</evidence>
<evidence type="ECO:0000256" key="18">
    <source>
        <dbReference type="ARBA" id="ARBA00041418"/>
    </source>
</evidence>
<evidence type="ECO:0000256" key="15">
    <source>
        <dbReference type="ARBA" id="ARBA00033270"/>
    </source>
</evidence>
<protein>
    <recommendedName>
        <fullName evidence="17">Probable peptidoglycan glycosyltransferase FtsW</fullName>
        <ecNumber evidence="19">2.4.99.28</ecNumber>
    </recommendedName>
    <alternativeName>
        <fullName evidence="18">Cell division protein FtsW</fullName>
    </alternativeName>
    <alternativeName>
        <fullName evidence="15">Cell wall polymerase</fullName>
    </alternativeName>
    <alternativeName>
        <fullName evidence="14">Peptidoglycan polymerase</fullName>
    </alternativeName>
</protein>
<feature type="transmembrane region" description="Helical" evidence="22">
    <location>
        <begin position="308"/>
        <end position="333"/>
    </location>
</feature>
<keyword evidence="9" id="KW-0573">Peptidoglycan synthesis</keyword>
<keyword evidence="10 22" id="KW-1133">Transmembrane helix</keyword>
<evidence type="ECO:0000256" key="6">
    <source>
        <dbReference type="ARBA" id="ARBA00022679"/>
    </source>
</evidence>
<dbReference type="STRING" id="1123404.SAMN02745784_00503"/>
<dbReference type="Pfam" id="PF01098">
    <property type="entry name" value="FTSW_RODA_SPOVE"/>
    <property type="match status" value="1"/>
</dbReference>
<reference evidence="24" key="1">
    <citation type="submission" date="2016-11" db="EMBL/GenBank/DDBJ databases">
        <authorList>
            <person name="Varghese N."/>
            <person name="Submissions S."/>
        </authorList>
    </citation>
    <scope>NUCLEOTIDE SEQUENCE [LARGE SCALE GENOMIC DNA]</scope>
    <source>
        <strain evidence="24">DSM 18095</strain>
    </source>
</reference>
<comment type="catalytic activity">
    <reaction evidence="20">
        <text>[GlcNAc-(1-&gt;4)-Mur2Ac(oyl-L-Ala-gamma-D-Glu-L-Lys-D-Ala-D-Ala)](n)-di-trans,octa-cis-undecaprenyl diphosphate + beta-D-GlcNAc-(1-&gt;4)-Mur2Ac(oyl-L-Ala-gamma-D-Glu-L-Lys-D-Ala-D-Ala)-di-trans,octa-cis-undecaprenyl diphosphate = [GlcNAc-(1-&gt;4)-Mur2Ac(oyl-L-Ala-gamma-D-Glu-L-Lys-D-Ala-D-Ala)](n+1)-di-trans,octa-cis-undecaprenyl diphosphate + di-trans,octa-cis-undecaprenyl diphosphate + H(+)</text>
        <dbReference type="Rhea" id="RHEA:23708"/>
        <dbReference type="Rhea" id="RHEA-COMP:9602"/>
        <dbReference type="Rhea" id="RHEA-COMP:9603"/>
        <dbReference type="ChEBI" id="CHEBI:15378"/>
        <dbReference type="ChEBI" id="CHEBI:58405"/>
        <dbReference type="ChEBI" id="CHEBI:60033"/>
        <dbReference type="ChEBI" id="CHEBI:78435"/>
        <dbReference type="EC" id="2.4.99.28"/>
    </reaction>
</comment>
<evidence type="ECO:0000256" key="12">
    <source>
        <dbReference type="ARBA" id="ARBA00023306"/>
    </source>
</evidence>
<keyword evidence="24" id="KW-1185">Reference proteome</keyword>
<dbReference type="GO" id="GO:0008955">
    <property type="term" value="F:peptidoglycan glycosyltransferase activity"/>
    <property type="evidence" value="ECO:0007669"/>
    <property type="project" value="UniProtKB-EC"/>
</dbReference>
<feature type="transmembrane region" description="Helical" evidence="22">
    <location>
        <begin position="147"/>
        <end position="164"/>
    </location>
</feature>
<evidence type="ECO:0000256" key="10">
    <source>
        <dbReference type="ARBA" id="ARBA00022989"/>
    </source>
</evidence>
<evidence type="ECO:0000313" key="23">
    <source>
        <dbReference type="EMBL" id="SHE35877.1"/>
    </source>
</evidence>
<evidence type="ECO:0000256" key="3">
    <source>
        <dbReference type="ARBA" id="ARBA00022475"/>
    </source>
</evidence>
<dbReference type="PANTHER" id="PTHR30474">
    <property type="entry name" value="CELL CYCLE PROTEIN"/>
    <property type="match status" value="1"/>
</dbReference>
<evidence type="ECO:0000256" key="21">
    <source>
        <dbReference type="ARBA" id="ARBA00049966"/>
    </source>
</evidence>
<evidence type="ECO:0000256" key="19">
    <source>
        <dbReference type="ARBA" id="ARBA00044770"/>
    </source>
</evidence>
<feature type="transmembrane region" description="Helical" evidence="22">
    <location>
        <begin position="79"/>
        <end position="96"/>
    </location>
</feature>
<feature type="transmembrane region" description="Helical" evidence="22">
    <location>
        <begin position="230"/>
        <end position="250"/>
    </location>
</feature>
<comment type="pathway">
    <text evidence="2">Cell wall biogenesis; peptidoglycan biosynthesis.</text>
</comment>
<evidence type="ECO:0000256" key="13">
    <source>
        <dbReference type="ARBA" id="ARBA00023316"/>
    </source>
</evidence>
<evidence type="ECO:0000256" key="5">
    <source>
        <dbReference type="ARBA" id="ARBA00022676"/>
    </source>
</evidence>
<evidence type="ECO:0000256" key="9">
    <source>
        <dbReference type="ARBA" id="ARBA00022984"/>
    </source>
</evidence>
<proteinExistence type="inferred from homology"/>
<keyword evidence="4 23" id="KW-0132">Cell division</keyword>
<dbReference type="NCBIfam" id="TIGR02614">
    <property type="entry name" value="ftsW"/>
    <property type="match status" value="1"/>
</dbReference>
<dbReference type="GeneID" id="90995187"/>
<keyword evidence="11 22" id="KW-0472">Membrane</keyword>
<accession>A0A1M4SV70</accession>
<dbReference type="GO" id="GO:0009252">
    <property type="term" value="P:peptidoglycan biosynthetic process"/>
    <property type="evidence" value="ECO:0007669"/>
    <property type="project" value="UniProtKB-KW"/>
</dbReference>
<feature type="transmembrane region" description="Helical" evidence="22">
    <location>
        <begin position="345"/>
        <end position="366"/>
    </location>
</feature>
<feature type="transmembrane region" description="Helical" evidence="22">
    <location>
        <begin position="176"/>
        <end position="209"/>
    </location>
</feature>
<dbReference type="Proteomes" id="UP000184114">
    <property type="component" value="Unassembled WGS sequence"/>
</dbReference>
<keyword evidence="8" id="KW-0133">Cell shape</keyword>
<evidence type="ECO:0000256" key="14">
    <source>
        <dbReference type="ARBA" id="ARBA00032370"/>
    </source>
</evidence>
<comment type="similarity">
    <text evidence="16">Belongs to the SEDS family. FtsW subfamily.</text>
</comment>
<keyword evidence="12" id="KW-0131">Cell cycle</keyword>
<feature type="transmembrane region" description="Helical" evidence="22">
    <location>
        <begin position="116"/>
        <end position="135"/>
    </location>
</feature>
<dbReference type="GO" id="GO:0015648">
    <property type="term" value="F:lipid-linked peptidoglycan transporter activity"/>
    <property type="evidence" value="ECO:0007669"/>
    <property type="project" value="TreeGrafter"/>
</dbReference>
<evidence type="ECO:0000256" key="1">
    <source>
        <dbReference type="ARBA" id="ARBA00004651"/>
    </source>
</evidence>
<keyword evidence="3" id="KW-1003">Cell membrane</keyword>
<dbReference type="GO" id="GO:0008360">
    <property type="term" value="P:regulation of cell shape"/>
    <property type="evidence" value="ECO:0007669"/>
    <property type="project" value="UniProtKB-KW"/>
</dbReference>
<evidence type="ECO:0000256" key="2">
    <source>
        <dbReference type="ARBA" id="ARBA00004752"/>
    </source>
</evidence>
<feature type="transmembrane region" description="Helical" evidence="22">
    <location>
        <begin position="270"/>
        <end position="296"/>
    </location>
</feature>
<sequence>MAKKNSVKKKKAVDFSLLMGTLMLVFIGIIMVFSSSWPEAMQDFGNGYYFLKKQIIAASIGLVGMIICMNIDYKVWKKYSFLIYLLSLGSGALLFTPLGKSLKGARRWVNLGFTTFMPSDAIKIGSIIYFANFLANKKENIRTLKQGTIPALIIIGISCGFIYIQKDLGTTITLAGALMSMFFIAGMNLSHLIFMGVGLIGLGVLALSGEKNAYRRNRITAFRDPFAHKLDIGWQAVQSLYALGSGGLFGLGLGKSRQKFSYIPESYNDFIFSIIGEELGFLGTLTVILILMLVIWRGIRIALSIEDSFGCFLASGITALVTVQSLIHIAVVTSSIPTTGITLPFVSYGGTSLMIYMSAIGILLNISRHANLDRS</sequence>